<sequence>DVTVCIRDECGNETCCVVKVTFKDETPPVIDPCPPDRTLPVDENCEGHVPDLCPEALAAATDNCTPQDELTCTQDPLAGTVVGPLVDCQPITVDVTVCVRDKCDNETCCVVHVTFEDQTPPDFPGDADKDDVIDEVVSKYVPPANEDCCVAVDPDDFKPEAGDNCDPAPAVEFCGRSDGKGYDEPVCLSDSPVTFCWKATDCAGLEREVSQIVEVMGIKLIVDIQLQPAVSAASFTRCIHFGLF</sequence>
<evidence type="ECO:0008006" key="2">
    <source>
        <dbReference type="Google" id="ProtNLM"/>
    </source>
</evidence>
<accession>X0XAE8</accession>
<feature type="non-terminal residue" evidence="1">
    <location>
        <position position="244"/>
    </location>
</feature>
<reference evidence="1" key="1">
    <citation type="journal article" date="2014" name="Front. Microbiol.">
        <title>High frequency of phylogenetically diverse reductive dehalogenase-homologous genes in deep subseafloor sedimentary metagenomes.</title>
        <authorList>
            <person name="Kawai M."/>
            <person name="Futagami T."/>
            <person name="Toyoda A."/>
            <person name="Takaki Y."/>
            <person name="Nishi S."/>
            <person name="Hori S."/>
            <person name="Arai W."/>
            <person name="Tsubouchi T."/>
            <person name="Morono Y."/>
            <person name="Uchiyama I."/>
            <person name="Ito T."/>
            <person name="Fujiyama A."/>
            <person name="Inagaki F."/>
            <person name="Takami H."/>
        </authorList>
    </citation>
    <scope>NUCLEOTIDE SEQUENCE</scope>
    <source>
        <strain evidence="1">Expedition CK06-06</strain>
    </source>
</reference>
<gene>
    <name evidence="1" type="ORF">S01H1_71280</name>
</gene>
<evidence type="ECO:0000313" key="1">
    <source>
        <dbReference type="EMBL" id="GAG40040.1"/>
    </source>
</evidence>
<dbReference type="EMBL" id="BARS01047458">
    <property type="protein sequence ID" value="GAG40040.1"/>
    <property type="molecule type" value="Genomic_DNA"/>
</dbReference>
<proteinExistence type="predicted"/>
<organism evidence="1">
    <name type="scientific">marine sediment metagenome</name>
    <dbReference type="NCBI Taxonomy" id="412755"/>
    <lineage>
        <taxon>unclassified sequences</taxon>
        <taxon>metagenomes</taxon>
        <taxon>ecological metagenomes</taxon>
    </lineage>
</organism>
<feature type="non-terminal residue" evidence="1">
    <location>
        <position position="1"/>
    </location>
</feature>
<protein>
    <recommendedName>
        <fullName evidence="2">HYR domain-containing protein</fullName>
    </recommendedName>
</protein>
<comment type="caution">
    <text evidence="1">The sequence shown here is derived from an EMBL/GenBank/DDBJ whole genome shotgun (WGS) entry which is preliminary data.</text>
</comment>
<dbReference type="AlphaFoldDB" id="X0XAE8"/>
<name>X0XAE8_9ZZZZ</name>